<protein>
    <recommendedName>
        <fullName evidence="3">Delta-60 repeat domain-containing protein</fullName>
    </recommendedName>
</protein>
<dbReference type="Gene3D" id="2.80.10.50">
    <property type="match status" value="1"/>
</dbReference>
<evidence type="ECO:0008006" key="3">
    <source>
        <dbReference type="Google" id="ProtNLM"/>
    </source>
</evidence>
<sequence>MSTLAKTHRNAGDLDPTFAKDGVINIGPGSCGSVVETKTGRIVYVYDSAGKLQLIRAYGDGSIDPSFVNPPWQFGPKYSASRQLDIQDDGGFVAIGSTGDGFDRLAAVTKFNEHGSQNLVFGTKIFSDIPLAPGQRVTTHEAKGCALSDGRVLLGQSHILYDGTGAAVEGRGTIRCYLPNGDLDGTFGLNGEVNIIFDNARYSSIESIKPKLQGGFIVSGSLDNSTGNQSEPKSVLASYDESGKLDKGFATGGLYKMSEEFSLFNNVGVSHHGITFAASVLSAEGMSVATVRLQNDGTPDPRFNNGQVLWTAINGRFVTIQNVVVPPDGSIIVGVHSDFVLTLLRILEDGKLDDNFGVGGVARLEGWRMNGCIVQSNTGRIIAAADEIDPAGKPLARVLGFVG</sequence>
<evidence type="ECO:0000313" key="1">
    <source>
        <dbReference type="EMBL" id="AMQ85109.1"/>
    </source>
</evidence>
<keyword evidence="2" id="KW-1185">Reference proteome</keyword>
<organism evidence="1 2">
    <name type="scientific">Pseudomonas glycinae</name>
    <dbReference type="NCBI Taxonomy" id="1785145"/>
    <lineage>
        <taxon>Bacteria</taxon>
        <taxon>Pseudomonadati</taxon>
        <taxon>Pseudomonadota</taxon>
        <taxon>Gammaproteobacteria</taxon>
        <taxon>Pseudomonadales</taxon>
        <taxon>Pseudomonadaceae</taxon>
        <taxon>Pseudomonas</taxon>
    </lineage>
</organism>
<reference evidence="1" key="1">
    <citation type="submission" date="2017-12" db="EMBL/GenBank/DDBJ databases">
        <title>Pseudomonas sp. MS586 complete sequence.</title>
        <authorList>
            <person name="Lu S."/>
            <person name="Deng P."/>
        </authorList>
    </citation>
    <scope>NUCLEOTIDE SEQUENCE</scope>
    <source>
        <strain evidence="1">MS586</strain>
    </source>
</reference>
<accession>A0ABM5ZNQ0</accession>
<evidence type="ECO:0000313" key="2">
    <source>
        <dbReference type="Proteomes" id="UP000075187"/>
    </source>
</evidence>
<name>A0ABM5ZNQ0_9PSED</name>
<dbReference type="EMBL" id="CP014205">
    <property type="protein sequence ID" value="AMQ85109.1"/>
    <property type="molecule type" value="Genomic_DNA"/>
</dbReference>
<dbReference type="Proteomes" id="UP000075187">
    <property type="component" value="Chromosome"/>
</dbReference>
<proteinExistence type="predicted"/>
<dbReference type="RefSeq" id="WP_064382292.1">
    <property type="nucleotide sequence ID" value="NZ_CP014205.2"/>
</dbReference>
<gene>
    <name evidence="1" type="ORF">AWU82_17945</name>
</gene>